<reference evidence="2" key="2">
    <citation type="submission" date="2015-07" db="EMBL/GenBank/DDBJ databases">
        <title>Contrasting host-pathogen interactions and genome evolution in two generalist and specialist microsporidian pathogens of mosquitoes.</title>
        <authorList>
            <consortium name="The Broad Institute Genomics Platform"/>
            <consortium name="The Broad Institute Genome Sequencing Center for Infectious Disease"/>
            <person name="Cuomo C.A."/>
            <person name="Sanscrainte N.D."/>
            <person name="Goldberg J.M."/>
            <person name="Heiman D."/>
            <person name="Young S."/>
            <person name="Zeng Q."/>
            <person name="Becnel J.J."/>
            <person name="Birren B.W."/>
        </authorList>
    </citation>
    <scope>NUCLEOTIDE SEQUENCE [LARGE SCALE GENOMIC DNA]</scope>
    <source>
        <strain evidence="2">USNM 41457</strain>
    </source>
</reference>
<dbReference type="AlphaFoldDB" id="J9DME3"/>
<dbReference type="VEuPathDB" id="MicrosporidiaDB:EDEG_03049"/>
<accession>J9DME3</accession>
<reference evidence="1 2" key="1">
    <citation type="submission" date="2011-08" db="EMBL/GenBank/DDBJ databases">
        <authorList>
            <person name="Liu Z.J."/>
            <person name="Shi F.L."/>
            <person name="Lu J.Q."/>
            <person name="Li M."/>
            <person name="Wang Z.L."/>
        </authorList>
    </citation>
    <scope>NUCLEOTIDE SEQUENCE [LARGE SCALE GENOMIC DNA]</scope>
    <source>
        <strain evidence="1 2">USNM 41457</strain>
    </source>
</reference>
<dbReference type="EMBL" id="AFBI03000066">
    <property type="protein sequence ID" value="EJW02537.1"/>
    <property type="molecule type" value="Genomic_DNA"/>
</dbReference>
<keyword evidence="2" id="KW-1185">Reference proteome</keyword>
<organism evidence="1 2">
    <name type="scientific">Edhazardia aedis (strain USNM 41457)</name>
    <name type="common">Microsporidian parasite</name>
    <dbReference type="NCBI Taxonomy" id="1003232"/>
    <lineage>
        <taxon>Eukaryota</taxon>
        <taxon>Fungi</taxon>
        <taxon>Fungi incertae sedis</taxon>
        <taxon>Microsporidia</taxon>
        <taxon>Edhazardia</taxon>
    </lineage>
</organism>
<name>J9DME3_EDHAE</name>
<sequence>MQLFFIILTVFTSRNTKENFLEPFVDQFSSTQPVPSTRISAVNLSSQSGNTNFSLHEKADKFCSNAIQKKSHMIDTIDPVFQTEKNNGDGSFSNIDSLSKEKFTNCNSSGERFYNFYVPTDNDKIFCNRIEGSNDQNIPKFNKTLLKDRQECHNEKNFSNFSQSVGYYNSFSTNHLNAFEEKKMCDLENLKKQKKR</sequence>
<dbReference type="InParanoid" id="J9DME3"/>
<evidence type="ECO:0000313" key="1">
    <source>
        <dbReference type="EMBL" id="EJW02537.1"/>
    </source>
</evidence>
<gene>
    <name evidence="1" type="ORF">EDEG_03049</name>
</gene>
<proteinExistence type="predicted"/>
<dbReference type="HOGENOM" id="CLU_1468140_0_0_1"/>
<comment type="caution">
    <text evidence="1">The sequence shown here is derived from an EMBL/GenBank/DDBJ whole genome shotgun (WGS) entry which is preliminary data.</text>
</comment>
<protein>
    <submittedName>
        <fullName evidence="1">Uncharacterized protein</fullName>
    </submittedName>
</protein>
<dbReference type="Proteomes" id="UP000003163">
    <property type="component" value="Unassembled WGS sequence"/>
</dbReference>
<evidence type="ECO:0000313" key="2">
    <source>
        <dbReference type="Proteomes" id="UP000003163"/>
    </source>
</evidence>